<feature type="compositionally biased region" description="Polar residues" evidence="9">
    <location>
        <begin position="403"/>
        <end position="413"/>
    </location>
</feature>
<evidence type="ECO:0000256" key="4">
    <source>
        <dbReference type="ARBA" id="ARBA00022490"/>
    </source>
</evidence>
<dbReference type="Pfam" id="PF08528">
    <property type="entry name" value="Whi5"/>
    <property type="match status" value="1"/>
</dbReference>
<feature type="region of interest" description="Disordered" evidence="9">
    <location>
        <begin position="79"/>
        <end position="121"/>
    </location>
</feature>
<evidence type="ECO:0000256" key="5">
    <source>
        <dbReference type="ARBA" id="ARBA00022491"/>
    </source>
</evidence>
<gene>
    <name evidence="10" type="ORF">WHR41_05698</name>
</gene>
<dbReference type="GO" id="GO:0033309">
    <property type="term" value="C:SBF transcription complex"/>
    <property type="evidence" value="ECO:0007669"/>
    <property type="project" value="TreeGrafter"/>
</dbReference>
<proteinExistence type="inferred from homology"/>
<evidence type="ECO:0000313" key="11">
    <source>
        <dbReference type="Proteomes" id="UP000803884"/>
    </source>
</evidence>
<accession>A0AB34KQD1</accession>
<feature type="compositionally biased region" description="Low complexity" evidence="9">
    <location>
        <begin position="369"/>
        <end position="383"/>
    </location>
</feature>
<keyword evidence="4" id="KW-0963">Cytoplasm</keyword>
<comment type="subcellular location">
    <subcellularLocation>
        <location evidence="2">Cytoplasm</location>
    </subcellularLocation>
    <subcellularLocation>
        <location evidence="1">Nucleus</location>
    </subcellularLocation>
</comment>
<dbReference type="GO" id="GO:0003712">
    <property type="term" value="F:transcription coregulator activity"/>
    <property type="evidence" value="ECO:0007669"/>
    <property type="project" value="TreeGrafter"/>
</dbReference>
<feature type="compositionally biased region" description="Low complexity" evidence="9">
    <location>
        <begin position="80"/>
        <end position="91"/>
    </location>
</feature>
<dbReference type="Proteomes" id="UP000803884">
    <property type="component" value="Unassembled WGS sequence"/>
</dbReference>
<feature type="region of interest" description="Disordered" evidence="9">
    <location>
        <begin position="134"/>
        <end position="184"/>
    </location>
</feature>
<feature type="compositionally biased region" description="Low complexity" evidence="9">
    <location>
        <begin position="171"/>
        <end position="184"/>
    </location>
</feature>
<sequence>METIHASYPLHPPGQHAAHLTESRPRPTYDQTTRTMQFPDLQSQQLSAPASQESITSIGSYTSSTASQIESAGSIASQLTSYTDSTSPSSSAPIQKAHLPTFNAGEDASIRDSTPEVQTDRDGDVKVLASPADISTPVANNGRKRSADGRAKDILGGSLTPSNGIFKGNRSRATSAASSSSSRAGELAANLKARLGYAMTKVQNGWEHKPFSEVERLAAQKAANRHSMSHLDYNRRPLSSGLSNGTARLSMYEPQTSAAMEGAASPPSKRLPGSYTTFAPTRAPHLSGAIPRLQPAPDIRPSNGYRSHPYAPPVQRVRHNGAMSPPRTPISQQPRRPHPIRTDTQTAEAEREALQALFQLGSPHASQISHARTTSRASSSQASPLRAEFATPRRVTFARSHSAESMSDASDPTDSAVHDSRQQALENLEGK</sequence>
<evidence type="ECO:0000256" key="3">
    <source>
        <dbReference type="ARBA" id="ARBA00006922"/>
    </source>
</evidence>
<dbReference type="EMBL" id="JAAQHG020000019">
    <property type="protein sequence ID" value="KAL1585453.1"/>
    <property type="molecule type" value="Genomic_DNA"/>
</dbReference>
<feature type="compositionally biased region" description="Low complexity" evidence="9">
    <location>
        <begin position="41"/>
        <end position="55"/>
    </location>
</feature>
<dbReference type="GO" id="GO:0000082">
    <property type="term" value="P:G1/S transition of mitotic cell cycle"/>
    <property type="evidence" value="ECO:0007669"/>
    <property type="project" value="InterPro"/>
</dbReference>
<keyword evidence="7" id="KW-0804">Transcription</keyword>
<evidence type="ECO:0000256" key="1">
    <source>
        <dbReference type="ARBA" id="ARBA00004123"/>
    </source>
</evidence>
<comment type="similarity">
    <text evidence="3">Belongs to the WHI5/NRM1 family.</text>
</comment>
<feature type="region of interest" description="Disordered" evidence="9">
    <location>
        <begin position="363"/>
        <end position="431"/>
    </location>
</feature>
<feature type="compositionally biased region" description="Basic and acidic residues" evidence="9">
    <location>
        <begin position="108"/>
        <end position="121"/>
    </location>
</feature>
<keyword evidence="6" id="KW-0805">Transcription regulation</keyword>
<keyword evidence="11" id="KW-1185">Reference proteome</keyword>
<keyword evidence="8" id="KW-0539">Nucleus</keyword>
<dbReference type="InterPro" id="IPR039198">
    <property type="entry name" value="Srl3/Whi5"/>
</dbReference>
<dbReference type="AlphaFoldDB" id="A0AB34KQD1"/>
<dbReference type="GO" id="GO:0005737">
    <property type="term" value="C:cytoplasm"/>
    <property type="evidence" value="ECO:0007669"/>
    <property type="project" value="UniProtKB-SubCell"/>
</dbReference>
<feature type="region of interest" description="Disordered" evidence="9">
    <location>
        <begin position="1"/>
        <end position="55"/>
    </location>
</feature>
<name>A0AB34KQD1_9PEZI</name>
<keyword evidence="5" id="KW-0678">Repressor</keyword>
<protein>
    <submittedName>
        <fullName evidence="10">Uncharacterized protein</fullName>
    </submittedName>
</protein>
<reference evidence="10 11" key="1">
    <citation type="journal article" date="2020" name="Microbiol. Resour. Announc.">
        <title>Draft Genome Sequence of a Cladosporium Species Isolated from the Mesophotic Ascidian Didemnum maculosum.</title>
        <authorList>
            <person name="Gioti A."/>
            <person name="Siaperas R."/>
            <person name="Nikolaivits E."/>
            <person name="Le Goff G."/>
            <person name="Ouazzani J."/>
            <person name="Kotoulas G."/>
            <person name="Topakas E."/>
        </authorList>
    </citation>
    <scope>NUCLEOTIDE SEQUENCE [LARGE SCALE GENOMIC DNA]</scope>
    <source>
        <strain evidence="10 11">TM138-S3</strain>
    </source>
</reference>
<evidence type="ECO:0000256" key="6">
    <source>
        <dbReference type="ARBA" id="ARBA00023015"/>
    </source>
</evidence>
<dbReference type="InterPro" id="IPR013734">
    <property type="entry name" value="TF_Nrm1/Whi5"/>
</dbReference>
<organism evidence="10 11">
    <name type="scientific">Cladosporium halotolerans</name>
    <dbReference type="NCBI Taxonomy" id="1052096"/>
    <lineage>
        <taxon>Eukaryota</taxon>
        <taxon>Fungi</taxon>
        <taxon>Dikarya</taxon>
        <taxon>Ascomycota</taxon>
        <taxon>Pezizomycotina</taxon>
        <taxon>Dothideomycetes</taxon>
        <taxon>Dothideomycetidae</taxon>
        <taxon>Cladosporiales</taxon>
        <taxon>Cladosporiaceae</taxon>
        <taxon>Cladosporium</taxon>
    </lineage>
</organism>
<evidence type="ECO:0000256" key="2">
    <source>
        <dbReference type="ARBA" id="ARBA00004496"/>
    </source>
</evidence>
<dbReference type="GeneID" id="96007141"/>
<evidence type="ECO:0000256" key="8">
    <source>
        <dbReference type="ARBA" id="ARBA00023242"/>
    </source>
</evidence>
<evidence type="ECO:0000256" key="9">
    <source>
        <dbReference type="SAM" id="MobiDB-lite"/>
    </source>
</evidence>
<feature type="region of interest" description="Disordered" evidence="9">
    <location>
        <begin position="301"/>
        <end position="347"/>
    </location>
</feature>
<comment type="caution">
    <text evidence="10">The sequence shown here is derived from an EMBL/GenBank/DDBJ whole genome shotgun (WGS) entry which is preliminary data.</text>
</comment>
<evidence type="ECO:0000256" key="7">
    <source>
        <dbReference type="ARBA" id="ARBA00023163"/>
    </source>
</evidence>
<dbReference type="PANTHER" id="PTHR28246:SF1">
    <property type="entry name" value="G1-SPECIFIC TRANSCRIPTIONAL REPRESSOR WHI5-RELATED"/>
    <property type="match status" value="1"/>
</dbReference>
<evidence type="ECO:0000313" key="10">
    <source>
        <dbReference type="EMBL" id="KAL1585453.1"/>
    </source>
</evidence>
<dbReference type="RefSeq" id="XP_069228559.1">
    <property type="nucleotide sequence ID" value="XM_069374303.1"/>
</dbReference>
<dbReference type="PANTHER" id="PTHR28246">
    <property type="entry name" value="G1-SPECIFIC TRANSCRIPTIONAL REPRESSOR WHI5-RELATED"/>
    <property type="match status" value="1"/>
</dbReference>